<dbReference type="InterPro" id="IPR000531">
    <property type="entry name" value="Beta-barrel_TonB"/>
</dbReference>
<dbReference type="Gene3D" id="2.170.130.10">
    <property type="entry name" value="TonB-dependent receptor, plug domain"/>
    <property type="match status" value="1"/>
</dbReference>
<keyword evidence="5 9" id="KW-0798">TonB box</keyword>
<dbReference type="InterPro" id="IPR037066">
    <property type="entry name" value="Plug_dom_sf"/>
</dbReference>
<feature type="domain" description="TonB-dependent receptor-like beta-barrel" evidence="11">
    <location>
        <begin position="432"/>
        <end position="799"/>
    </location>
</feature>
<dbReference type="NCBIfam" id="TIGR04057">
    <property type="entry name" value="SusC_RagA_signa"/>
    <property type="match status" value="1"/>
</dbReference>
<dbReference type="InterPro" id="IPR008969">
    <property type="entry name" value="CarboxyPept-like_regulatory"/>
</dbReference>
<accession>A0A2K9PSQ1</accession>
<dbReference type="Pfam" id="PF00593">
    <property type="entry name" value="TonB_dep_Rec_b-barrel"/>
    <property type="match status" value="1"/>
</dbReference>
<proteinExistence type="inferred from homology"/>
<dbReference type="Proteomes" id="UP000235826">
    <property type="component" value="Chromosome"/>
</dbReference>
<evidence type="ECO:0000313" key="14">
    <source>
        <dbReference type="Proteomes" id="UP000235826"/>
    </source>
</evidence>
<sequence>MCKKLLNFLAFVFLLSSSVIQAQSIRVSGTVTDGNGIPLPGVNVLEKGTNNGTSADFDGGYSISVNGSAVLVFSSIGFVTQEVTVGAQTVINVSLVESVQALDEIVVTALGIKREKKALGYSMQEVSSETVTAAANGNINTALQGKVAGVNITTSGGIGGNARVDLRGTSSLNGNDEILWVIDGVPFSADDTSDPDDLFGGISNGGGLLDINPDDIETVSVLKGGQAAALYGSRGANGVVLITTKSGKKTEGLGISYTGSTVFSEASYFLDLQNEYGQGLNGNYDPTSGAAWGPRFDGVSRPSWTGEQLPYEAASDQLDDFTRTAISMRHALSLSKASEEGNFRVSIAKDKTEGVFENNQIDKLNFDVKAAYDINSWLNVDTKISYIKNKGQQRPEVGNYSYVSFFNRMPANIRTQDLSPGFVIVNGERAEYLYGSSTDLTANPNANNRNPYFIQDQIFNSDTRNRFFGYFASTFKFTDDLKLKLKYGLDTYRYEALDGYRYPDNASDQRPNFNTSEKFYSEENMEFLLSYNKDLSEKINFGLSVGGNKMHRESQLLRSTSGKLASSNDFFLNAGTTLNTNESFSQREIQSVYGYLDVSYNDYLFLTATARNDWSSALPIDNNSYFYPSVGLSALISEMATMPDWISYLKLRGSWAQVGKDTQPYLANPVFSFSTWNFNLLTSGVPQGLVDPNLKPEISTTSEVGLELKLFKSRFGIDITYYNERTKNQIVNTANGQSSGYDLFLTNLGLISNKGLEIIANIVPVKTEDFNMGLTLNFAKNKGVLEEFDKSLDGEDLPYFFFNSNTIPEQVRAEVGRKMGDIYGFAFERDAEGQFVIGADGLPTRSADVVKLGNIQPDFTGSIGIDLNYKNVSLNALLGMQQGGDIYSLTEAGATGSGTAARTTSLGREPFFVPGNLSDGSPNLTIVSPQQYWSRVAGVTESSIYDASFMKLTELALGYSIPRKVLDKLGNGVINRAKFSLVGRNLFYLYRNTPGTVPDSGVYNTSFGAQAFDFSPVPVTRSVGFSLNLNF</sequence>
<keyword evidence="7 8" id="KW-0998">Cell outer membrane</keyword>
<dbReference type="GO" id="GO:0009279">
    <property type="term" value="C:cell outer membrane"/>
    <property type="evidence" value="ECO:0007669"/>
    <property type="project" value="UniProtKB-SubCell"/>
</dbReference>
<dbReference type="InterPro" id="IPR023996">
    <property type="entry name" value="TonB-dep_OMP_SusC/RagA"/>
</dbReference>
<dbReference type="Pfam" id="PF13715">
    <property type="entry name" value="CarbopepD_reg_2"/>
    <property type="match status" value="1"/>
</dbReference>
<evidence type="ECO:0000256" key="9">
    <source>
        <dbReference type="RuleBase" id="RU003357"/>
    </source>
</evidence>
<dbReference type="Gene3D" id="2.40.170.20">
    <property type="entry name" value="TonB-dependent receptor, beta-barrel domain"/>
    <property type="match status" value="1"/>
</dbReference>
<keyword evidence="3 8" id="KW-1134">Transmembrane beta strand</keyword>
<evidence type="ECO:0000256" key="10">
    <source>
        <dbReference type="SAM" id="SignalP"/>
    </source>
</evidence>
<dbReference type="RefSeq" id="WP_102756738.1">
    <property type="nucleotide sequence ID" value="NZ_CP025791.1"/>
</dbReference>
<name>A0A2K9PSQ1_9FLAO</name>
<dbReference type="EMBL" id="CP025791">
    <property type="protein sequence ID" value="AUP80086.1"/>
    <property type="molecule type" value="Genomic_DNA"/>
</dbReference>
<evidence type="ECO:0000256" key="6">
    <source>
        <dbReference type="ARBA" id="ARBA00023136"/>
    </source>
</evidence>
<dbReference type="SUPFAM" id="SSF49464">
    <property type="entry name" value="Carboxypeptidase regulatory domain-like"/>
    <property type="match status" value="1"/>
</dbReference>
<dbReference type="NCBIfam" id="TIGR04056">
    <property type="entry name" value="OMP_RagA_SusC"/>
    <property type="match status" value="1"/>
</dbReference>
<comment type="subcellular location">
    <subcellularLocation>
        <location evidence="1 8">Cell outer membrane</location>
        <topology evidence="1 8">Multi-pass membrane protein</topology>
    </subcellularLocation>
</comment>
<dbReference type="InterPro" id="IPR012910">
    <property type="entry name" value="Plug_dom"/>
</dbReference>
<dbReference type="InterPro" id="IPR039426">
    <property type="entry name" value="TonB-dep_rcpt-like"/>
</dbReference>
<evidence type="ECO:0000256" key="1">
    <source>
        <dbReference type="ARBA" id="ARBA00004571"/>
    </source>
</evidence>
<evidence type="ECO:0000256" key="8">
    <source>
        <dbReference type="PROSITE-ProRule" id="PRU01360"/>
    </source>
</evidence>
<evidence type="ECO:0000256" key="3">
    <source>
        <dbReference type="ARBA" id="ARBA00022452"/>
    </source>
</evidence>
<organism evidence="13 14">
    <name type="scientific">Flavivirga eckloniae</name>
    <dbReference type="NCBI Taxonomy" id="1803846"/>
    <lineage>
        <taxon>Bacteria</taxon>
        <taxon>Pseudomonadati</taxon>
        <taxon>Bacteroidota</taxon>
        <taxon>Flavobacteriia</taxon>
        <taxon>Flavobacteriales</taxon>
        <taxon>Flavobacteriaceae</taxon>
        <taxon>Flavivirga</taxon>
    </lineage>
</organism>
<feature type="chain" id="PRO_5014979275" evidence="10">
    <location>
        <begin position="23"/>
        <end position="1031"/>
    </location>
</feature>
<evidence type="ECO:0000256" key="7">
    <source>
        <dbReference type="ARBA" id="ARBA00023237"/>
    </source>
</evidence>
<keyword evidence="2 8" id="KW-0813">Transport</keyword>
<dbReference type="SUPFAM" id="SSF56935">
    <property type="entry name" value="Porins"/>
    <property type="match status" value="1"/>
</dbReference>
<evidence type="ECO:0000313" key="13">
    <source>
        <dbReference type="EMBL" id="AUP80086.1"/>
    </source>
</evidence>
<feature type="signal peptide" evidence="10">
    <location>
        <begin position="1"/>
        <end position="22"/>
    </location>
</feature>
<evidence type="ECO:0000256" key="4">
    <source>
        <dbReference type="ARBA" id="ARBA00022692"/>
    </source>
</evidence>
<keyword evidence="14" id="KW-1185">Reference proteome</keyword>
<evidence type="ECO:0000256" key="2">
    <source>
        <dbReference type="ARBA" id="ARBA00022448"/>
    </source>
</evidence>
<dbReference type="Pfam" id="PF07715">
    <property type="entry name" value="Plug"/>
    <property type="match status" value="1"/>
</dbReference>
<comment type="similarity">
    <text evidence="8 9">Belongs to the TonB-dependent receptor family.</text>
</comment>
<dbReference type="PROSITE" id="PS52016">
    <property type="entry name" value="TONB_DEPENDENT_REC_3"/>
    <property type="match status" value="1"/>
</dbReference>
<evidence type="ECO:0000256" key="5">
    <source>
        <dbReference type="ARBA" id="ARBA00023077"/>
    </source>
</evidence>
<evidence type="ECO:0000259" key="12">
    <source>
        <dbReference type="Pfam" id="PF07715"/>
    </source>
</evidence>
<keyword evidence="10" id="KW-0732">Signal</keyword>
<protein>
    <submittedName>
        <fullName evidence="13">SusC/RagA family TonB-linked outer membrane protein</fullName>
    </submittedName>
</protein>
<evidence type="ECO:0000259" key="11">
    <source>
        <dbReference type="Pfam" id="PF00593"/>
    </source>
</evidence>
<reference evidence="13 14" key="1">
    <citation type="submission" date="2018-01" db="EMBL/GenBank/DDBJ databases">
        <title>Complete genome sequence of Flavivirga eckloniae ECD14 isolated from seaweed Ecklonia cava.</title>
        <authorList>
            <person name="Lee J.H."/>
            <person name="Baik K.S."/>
            <person name="Seong C.N."/>
        </authorList>
    </citation>
    <scope>NUCLEOTIDE SEQUENCE [LARGE SCALE GENOMIC DNA]</scope>
    <source>
        <strain evidence="13 14">ECD14</strain>
    </source>
</reference>
<gene>
    <name evidence="13" type="ORF">C1H87_15775</name>
</gene>
<feature type="domain" description="TonB-dependent receptor plug" evidence="12">
    <location>
        <begin position="117"/>
        <end position="239"/>
    </location>
</feature>
<dbReference type="InterPro" id="IPR036942">
    <property type="entry name" value="Beta-barrel_TonB_sf"/>
</dbReference>
<dbReference type="KEGG" id="fek:C1H87_15775"/>
<dbReference type="Gene3D" id="2.60.40.1120">
    <property type="entry name" value="Carboxypeptidase-like, regulatory domain"/>
    <property type="match status" value="1"/>
</dbReference>
<dbReference type="AlphaFoldDB" id="A0A2K9PSQ1"/>
<keyword evidence="6 8" id="KW-0472">Membrane</keyword>
<dbReference type="InterPro" id="IPR023997">
    <property type="entry name" value="TonB-dep_OMP_SusC/RagA_CS"/>
</dbReference>
<dbReference type="OrthoDB" id="9768177at2"/>
<keyword evidence="4 8" id="KW-0812">Transmembrane</keyword>